<dbReference type="GO" id="GO:0032259">
    <property type="term" value="P:methylation"/>
    <property type="evidence" value="ECO:0007669"/>
    <property type="project" value="UniProtKB-KW"/>
</dbReference>
<dbReference type="NCBIfam" id="TIGR00589">
    <property type="entry name" value="ogt"/>
    <property type="match status" value="1"/>
</dbReference>
<dbReference type="InterPro" id="IPR036217">
    <property type="entry name" value="MethylDNA_cys_MeTrfase_DNAb"/>
</dbReference>
<dbReference type="InParanoid" id="A0A5J5EWP5"/>
<comment type="similarity">
    <text evidence="2">Belongs to the MGMT family.</text>
</comment>
<evidence type="ECO:0000256" key="2">
    <source>
        <dbReference type="ARBA" id="ARBA00008711"/>
    </source>
</evidence>
<comment type="catalytic activity">
    <reaction evidence="11">
        <text>a 6-O-methyl-2'-deoxyguanosine in DNA + L-cysteinyl-[protein] = S-methyl-L-cysteinyl-[protein] + a 2'-deoxyguanosine in DNA</text>
        <dbReference type="Rhea" id="RHEA:24000"/>
        <dbReference type="Rhea" id="RHEA-COMP:10131"/>
        <dbReference type="Rhea" id="RHEA-COMP:10132"/>
        <dbReference type="Rhea" id="RHEA-COMP:11367"/>
        <dbReference type="Rhea" id="RHEA-COMP:11368"/>
        <dbReference type="ChEBI" id="CHEBI:29950"/>
        <dbReference type="ChEBI" id="CHEBI:82612"/>
        <dbReference type="ChEBI" id="CHEBI:85445"/>
        <dbReference type="ChEBI" id="CHEBI:85448"/>
        <dbReference type="EC" id="2.1.1.63"/>
    </reaction>
</comment>
<evidence type="ECO:0000256" key="9">
    <source>
        <dbReference type="ARBA" id="ARBA00030795"/>
    </source>
</evidence>
<evidence type="ECO:0000256" key="10">
    <source>
        <dbReference type="ARBA" id="ARBA00031621"/>
    </source>
</evidence>
<comment type="caution">
    <text evidence="13">The sequence shown here is derived from an EMBL/GenBank/DDBJ whole genome shotgun (WGS) entry which is preliminary data.</text>
</comment>
<evidence type="ECO:0000256" key="8">
    <source>
        <dbReference type="ARBA" id="ARBA00023204"/>
    </source>
</evidence>
<dbReference type="InterPro" id="IPR001497">
    <property type="entry name" value="MethylDNA_cys_MeTrfase_AS"/>
</dbReference>
<dbReference type="InterPro" id="IPR014048">
    <property type="entry name" value="MethylDNA_cys_MeTrfase_DNA-bd"/>
</dbReference>
<comment type="catalytic activity">
    <reaction evidence="1">
        <text>a 4-O-methyl-thymidine in DNA + L-cysteinyl-[protein] = a thymidine in DNA + S-methyl-L-cysteinyl-[protein]</text>
        <dbReference type="Rhea" id="RHEA:53428"/>
        <dbReference type="Rhea" id="RHEA-COMP:10131"/>
        <dbReference type="Rhea" id="RHEA-COMP:10132"/>
        <dbReference type="Rhea" id="RHEA-COMP:13555"/>
        <dbReference type="Rhea" id="RHEA-COMP:13556"/>
        <dbReference type="ChEBI" id="CHEBI:29950"/>
        <dbReference type="ChEBI" id="CHEBI:82612"/>
        <dbReference type="ChEBI" id="CHEBI:137386"/>
        <dbReference type="ChEBI" id="CHEBI:137387"/>
        <dbReference type="EC" id="2.1.1.63"/>
    </reaction>
</comment>
<dbReference type="EC" id="2.1.1.63" evidence="3"/>
<dbReference type="SUPFAM" id="SSF46767">
    <property type="entry name" value="Methylated DNA-protein cysteine methyltransferase, C-terminal domain"/>
    <property type="match status" value="1"/>
</dbReference>
<evidence type="ECO:0000256" key="1">
    <source>
        <dbReference type="ARBA" id="ARBA00001286"/>
    </source>
</evidence>
<dbReference type="InterPro" id="IPR036388">
    <property type="entry name" value="WH-like_DNA-bd_sf"/>
</dbReference>
<dbReference type="AlphaFoldDB" id="A0A5J5EWP5"/>
<evidence type="ECO:0000259" key="12">
    <source>
        <dbReference type="Pfam" id="PF01035"/>
    </source>
</evidence>
<feature type="domain" description="Methylated-DNA-[protein]-cysteine S-methyltransferase DNA binding" evidence="12">
    <location>
        <begin position="9"/>
        <end position="96"/>
    </location>
</feature>
<evidence type="ECO:0000256" key="3">
    <source>
        <dbReference type="ARBA" id="ARBA00011918"/>
    </source>
</evidence>
<keyword evidence="5 13" id="KW-0489">Methyltransferase</keyword>
<dbReference type="Gene3D" id="1.10.10.10">
    <property type="entry name" value="Winged helix-like DNA-binding domain superfamily/Winged helix DNA-binding domain"/>
    <property type="match status" value="1"/>
</dbReference>
<protein>
    <recommendedName>
        <fullName evidence="4">Methylated-DNA--protein-cysteine methyltransferase</fullName>
        <ecNumber evidence="3">2.1.1.63</ecNumber>
    </recommendedName>
    <alternativeName>
        <fullName evidence="9">6-O-methylguanine-DNA methyltransferase</fullName>
    </alternativeName>
    <alternativeName>
        <fullName evidence="10">O-6-methylguanine-DNA-alkyltransferase</fullName>
    </alternativeName>
</protein>
<evidence type="ECO:0000256" key="7">
    <source>
        <dbReference type="ARBA" id="ARBA00022763"/>
    </source>
</evidence>
<evidence type="ECO:0000256" key="5">
    <source>
        <dbReference type="ARBA" id="ARBA00022603"/>
    </source>
</evidence>
<dbReference type="PANTHER" id="PTHR10815">
    <property type="entry name" value="METHYLATED-DNA--PROTEIN-CYSTEINE METHYLTRANSFERASE"/>
    <property type="match status" value="1"/>
</dbReference>
<dbReference type="GO" id="GO:0003908">
    <property type="term" value="F:methylated-DNA-[protein]-cysteine S-methyltransferase activity"/>
    <property type="evidence" value="ECO:0007669"/>
    <property type="project" value="UniProtKB-EC"/>
</dbReference>
<gene>
    <name evidence="13" type="ORF">FN846DRAFT_950245</name>
</gene>
<name>A0A5J5EWP5_9PEZI</name>
<keyword evidence="6 13" id="KW-0808">Transferase</keyword>
<organism evidence="13 14">
    <name type="scientific">Sphaerosporella brunnea</name>
    <dbReference type="NCBI Taxonomy" id="1250544"/>
    <lineage>
        <taxon>Eukaryota</taxon>
        <taxon>Fungi</taxon>
        <taxon>Dikarya</taxon>
        <taxon>Ascomycota</taxon>
        <taxon>Pezizomycotina</taxon>
        <taxon>Pezizomycetes</taxon>
        <taxon>Pezizales</taxon>
        <taxon>Pyronemataceae</taxon>
        <taxon>Sphaerosporella</taxon>
    </lineage>
</organism>
<dbReference type="Proteomes" id="UP000326924">
    <property type="component" value="Unassembled WGS sequence"/>
</dbReference>
<keyword evidence="7" id="KW-0227">DNA damage</keyword>
<dbReference type="GO" id="GO:0006281">
    <property type="term" value="P:DNA repair"/>
    <property type="evidence" value="ECO:0007669"/>
    <property type="project" value="UniProtKB-KW"/>
</dbReference>
<dbReference type="Pfam" id="PF01035">
    <property type="entry name" value="DNA_binding_1"/>
    <property type="match status" value="1"/>
</dbReference>
<dbReference type="PROSITE" id="PS00374">
    <property type="entry name" value="MGMT"/>
    <property type="match status" value="1"/>
</dbReference>
<reference evidence="13 14" key="1">
    <citation type="submission" date="2019-09" db="EMBL/GenBank/DDBJ databases">
        <title>Draft genome of the ectomycorrhizal ascomycete Sphaerosporella brunnea.</title>
        <authorList>
            <consortium name="DOE Joint Genome Institute"/>
            <person name="Benucci G.M."/>
            <person name="Marozzi G."/>
            <person name="Antonielli L."/>
            <person name="Sanchez S."/>
            <person name="Marco P."/>
            <person name="Wang X."/>
            <person name="Falini L.B."/>
            <person name="Barry K."/>
            <person name="Haridas S."/>
            <person name="Lipzen A."/>
            <person name="Labutti K."/>
            <person name="Grigoriev I.V."/>
            <person name="Murat C."/>
            <person name="Martin F."/>
            <person name="Albertini E."/>
            <person name="Donnini D."/>
            <person name="Bonito G."/>
        </authorList>
    </citation>
    <scope>NUCLEOTIDE SEQUENCE [LARGE SCALE GENOMIC DNA]</scope>
    <source>
        <strain evidence="13 14">Sb_GMNB300</strain>
    </source>
</reference>
<dbReference type="EMBL" id="VXIS01000097">
    <property type="protein sequence ID" value="KAA8905684.1"/>
    <property type="molecule type" value="Genomic_DNA"/>
</dbReference>
<evidence type="ECO:0000256" key="11">
    <source>
        <dbReference type="ARBA" id="ARBA00049348"/>
    </source>
</evidence>
<dbReference type="CDD" id="cd06445">
    <property type="entry name" value="ATase"/>
    <property type="match status" value="1"/>
</dbReference>
<sequence length="116" mass="12988">MATAIKVTPYQERVYKLLCQIPAGNVSTYKYLADALNSSPRAVGGALRRNPFAPEVPCHRIIATTGYIGGFMGDWEKAPSGINCDKKLELLKEEGVEFDEHGMLKDRKRVWNEFVV</sequence>
<evidence type="ECO:0000313" key="14">
    <source>
        <dbReference type="Proteomes" id="UP000326924"/>
    </source>
</evidence>
<dbReference type="PANTHER" id="PTHR10815:SF13">
    <property type="entry name" value="METHYLATED-DNA--PROTEIN-CYSTEINE METHYLTRANSFERASE"/>
    <property type="match status" value="1"/>
</dbReference>
<keyword evidence="14" id="KW-1185">Reference proteome</keyword>
<keyword evidence="8" id="KW-0234">DNA repair</keyword>
<accession>A0A5J5EWP5</accession>
<evidence type="ECO:0000256" key="4">
    <source>
        <dbReference type="ARBA" id="ARBA00015377"/>
    </source>
</evidence>
<evidence type="ECO:0000313" key="13">
    <source>
        <dbReference type="EMBL" id="KAA8905684.1"/>
    </source>
</evidence>
<evidence type="ECO:0000256" key="6">
    <source>
        <dbReference type="ARBA" id="ARBA00022679"/>
    </source>
</evidence>
<proteinExistence type="inferred from homology"/>
<dbReference type="OrthoDB" id="1907495at2759"/>